<evidence type="ECO:0000259" key="1">
    <source>
        <dbReference type="Pfam" id="PF01872"/>
    </source>
</evidence>
<dbReference type="Pfam" id="PF01872">
    <property type="entry name" value="RibD_C"/>
    <property type="match status" value="1"/>
</dbReference>
<dbReference type="InterPro" id="IPR024072">
    <property type="entry name" value="DHFR-like_dom_sf"/>
</dbReference>
<name>A0A7G8BIL1_9BACT</name>
<dbReference type="InterPro" id="IPR002734">
    <property type="entry name" value="RibDG_C"/>
</dbReference>
<dbReference type="Gene3D" id="3.40.430.10">
    <property type="entry name" value="Dihydrofolate Reductase, subunit A"/>
    <property type="match status" value="1"/>
</dbReference>
<accession>A0A7G8BIL1</accession>
<dbReference type="PANTHER" id="PTHR38011">
    <property type="entry name" value="DIHYDROFOLATE REDUCTASE FAMILY PROTEIN (AFU_ORTHOLOGUE AFUA_8G06820)"/>
    <property type="match status" value="1"/>
</dbReference>
<sequence>MKAKSSKSVKPRKRRIIVLAATSADGFIARSDGSVDWLDRPTPKGGYGMAEFYQSIDTILWGRKTYDMALDFQKKGVPGSAFDTKIKNYVFTRGPLPSDPPAGVEFVTEPVKAFATRLRKRKGKDIWMMGGAGIIGSFLDAGAIDEFKIHVIPTFIGEGIPLIAPDRRNVPLRLISSKKFPDGVVELHYAVQS</sequence>
<dbReference type="InterPro" id="IPR050765">
    <property type="entry name" value="Riboflavin_Biosynth_HTPR"/>
</dbReference>
<protein>
    <submittedName>
        <fullName evidence="2">Dihydrofolate reductase</fullName>
    </submittedName>
</protein>
<dbReference type="Proteomes" id="UP000515312">
    <property type="component" value="Chromosome"/>
</dbReference>
<feature type="domain" description="Bacterial bifunctional deaminase-reductase C-terminal" evidence="1">
    <location>
        <begin position="16"/>
        <end position="185"/>
    </location>
</feature>
<dbReference type="SUPFAM" id="SSF53597">
    <property type="entry name" value="Dihydrofolate reductase-like"/>
    <property type="match status" value="1"/>
</dbReference>
<evidence type="ECO:0000313" key="2">
    <source>
        <dbReference type="EMBL" id="QNI32381.1"/>
    </source>
</evidence>
<dbReference type="GO" id="GO:0009231">
    <property type="term" value="P:riboflavin biosynthetic process"/>
    <property type="evidence" value="ECO:0007669"/>
    <property type="project" value="InterPro"/>
</dbReference>
<evidence type="ECO:0000313" key="3">
    <source>
        <dbReference type="Proteomes" id="UP000515312"/>
    </source>
</evidence>
<organism evidence="2 3">
    <name type="scientific">Alloacidobacterium dinghuense</name>
    <dbReference type="NCBI Taxonomy" id="2763107"/>
    <lineage>
        <taxon>Bacteria</taxon>
        <taxon>Pseudomonadati</taxon>
        <taxon>Acidobacteriota</taxon>
        <taxon>Terriglobia</taxon>
        <taxon>Terriglobales</taxon>
        <taxon>Acidobacteriaceae</taxon>
        <taxon>Alloacidobacterium</taxon>
    </lineage>
</organism>
<gene>
    <name evidence="2" type="ORF">H7849_25965</name>
</gene>
<dbReference type="PANTHER" id="PTHR38011:SF11">
    <property type="entry name" value="2,5-DIAMINO-6-RIBOSYLAMINO-4(3H)-PYRIMIDINONE 5'-PHOSPHATE REDUCTASE"/>
    <property type="match status" value="1"/>
</dbReference>
<dbReference type="AlphaFoldDB" id="A0A7G8BIL1"/>
<keyword evidence="3" id="KW-1185">Reference proteome</keyword>
<dbReference type="EMBL" id="CP060394">
    <property type="protein sequence ID" value="QNI32381.1"/>
    <property type="molecule type" value="Genomic_DNA"/>
</dbReference>
<dbReference type="GO" id="GO:0008703">
    <property type="term" value="F:5-amino-6-(5-phosphoribosylamino)uracil reductase activity"/>
    <property type="evidence" value="ECO:0007669"/>
    <property type="project" value="InterPro"/>
</dbReference>
<dbReference type="KEGG" id="adin:H7849_25965"/>
<dbReference type="RefSeq" id="WP_186743336.1">
    <property type="nucleotide sequence ID" value="NZ_CP060394.1"/>
</dbReference>
<reference evidence="2 3" key="1">
    <citation type="submission" date="2020-08" db="EMBL/GenBank/DDBJ databases">
        <title>Edaphobacter telluris sp. nov. and Acidobacterium dinghuensis sp. nov., two acidobacteria isolated from forest soil.</title>
        <authorList>
            <person name="Fu J."/>
            <person name="Qiu L."/>
        </authorList>
    </citation>
    <scope>NUCLEOTIDE SEQUENCE [LARGE SCALE GENOMIC DNA]</scope>
    <source>
        <strain evidence="2">4Y35</strain>
    </source>
</reference>
<proteinExistence type="predicted"/>